<protein>
    <submittedName>
        <fullName evidence="3">Uncharacterized protein</fullName>
    </submittedName>
</protein>
<proteinExistence type="predicted"/>
<keyword evidence="4" id="KW-1185">Reference proteome</keyword>
<feature type="transmembrane region" description="Helical" evidence="2">
    <location>
        <begin position="166"/>
        <end position="184"/>
    </location>
</feature>
<sequence length="227" mass="24708">MSGNEDTDDETQASEGGSDRIEDPPDDATEPTEHEPDDLQSEAEHPGTDRLEEIQDELRDKENEVAEVREELEPKINEKERELNSLRKKLDKRLDDHGRRLDELRDELREEITARRSPGGGAQSDRPAKAGGFILGFVGVLGFLGSVATASVGFVPDLTTPLGTEALIAVAAVSGVLSLVVLAGGWQSYKKQRWYFVVFTSLVATVFAVPLGLPALVLVAVAEPTFD</sequence>
<keyword evidence="2" id="KW-1133">Transmembrane helix</keyword>
<feature type="compositionally biased region" description="Acidic residues" evidence="1">
    <location>
        <begin position="24"/>
        <end position="41"/>
    </location>
</feature>
<evidence type="ECO:0000256" key="1">
    <source>
        <dbReference type="SAM" id="MobiDB-lite"/>
    </source>
</evidence>
<dbReference type="AlphaFoldDB" id="A0A9Q4C6T6"/>
<keyword evidence="2" id="KW-0812">Transmembrane</keyword>
<accession>A0A9Q4C6T6</accession>
<feature type="transmembrane region" description="Helical" evidence="2">
    <location>
        <begin position="133"/>
        <end position="154"/>
    </location>
</feature>
<dbReference type="RefSeq" id="WP_266088753.1">
    <property type="nucleotide sequence ID" value="NZ_RKLV01000015.1"/>
</dbReference>
<feature type="compositionally biased region" description="Basic and acidic residues" evidence="1">
    <location>
        <begin position="42"/>
        <end position="73"/>
    </location>
</feature>
<gene>
    <name evidence="3" type="ORF">EGH25_11575</name>
</gene>
<feature type="compositionally biased region" description="Acidic residues" evidence="1">
    <location>
        <begin position="1"/>
        <end position="12"/>
    </location>
</feature>
<comment type="caution">
    <text evidence="3">The sequence shown here is derived from an EMBL/GenBank/DDBJ whole genome shotgun (WGS) entry which is preliminary data.</text>
</comment>
<dbReference type="Proteomes" id="UP001149411">
    <property type="component" value="Unassembled WGS sequence"/>
</dbReference>
<feature type="transmembrane region" description="Helical" evidence="2">
    <location>
        <begin position="196"/>
        <end position="222"/>
    </location>
</feature>
<evidence type="ECO:0000256" key="2">
    <source>
        <dbReference type="SAM" id="Phobius"/>
    </source>
</evidence>
<reference evidence="3" key="1">
    <citation type="submission" date="2022-09" db="EMBL/GenBank/DDBJ databases">
        <title>Haloadaptaus new haloarchaeum isolated from saline soil.</title>
        <authorList>
            <person name="Duran-Viseras A."/>
            <person name="Sanchez-Porro C."/>
            <person name="Ventosa A."/>
        </authorList>
    </citation>
    <scope>NUCLEOTIDE SEQUENCE</scope>
    <source>
        <strain evidence="3">F3-133</strain>
    </source>
</reference>
<keyword evidence="2" id="KW-0472">Membrane</keyword>
<name>A0A9Q4C6T6_9EURY</name>
<organism evidence="3 4">
    <name type="scientific">Halorutilus salinus</name>
    <dbReference type="NCBI Taxonomy" id="2487751"/>
    <lineage>
        <taxon>Archaea</taxon>
        <taxon>Methanobacteriati</taxon>
        <taxon>Methanobacteriota</taxon>
        <taxon>Stenosarchaea group</taxon>
        <taxon>Halobacteria</taxon>
        <taxon>Halorutilales</taxon>
        <taxon>Halorutilaceae</taxon>
        <taxon>Halorutilus</taxon>
    </lineage>
</organism>
<evidence type="ECO:0000313" key="3">
    <source>
        <dbReference type="EMBL" id="MCX2819989.1"/>
    </source>
</evidence>
<evidence type="ECO:0000313" key="4">
    <source>
        <dbReference type="Proteomes" id="UP001149411"/>
    </source>
</evidence>
<dbReference type="EMBL" id="RKLV01000015">
    <property type="protein sequence ID" value="MCX2819989.1"/>
    <property type="molecule type" value="Genomic_DNA"/>
</dbReference>
<feature type="region of interest" description="Disordered" evidence="1">
    <location>
        <begin position="1"/>
        <end position="73"/>
    </location>
</feature>